<feature type="transmembrane region" description="Helical" evidence="1">
    <location>
        <begin position="27"/>
        <end position="46"/>
    </location>
</feature>
<evidence type="ECO:0000313" key="3">
    <source>
        <dbReference type="Proteomes" id="UP001430065"/>
    </source>
</evidence>
<dbReference type="EMBL" id="JADIKC010000015">
    <property type="protein sequence ID" value="MBM7123674.1"/>
    <property type="molecule type" value="Genomic_DNA"/>
</dbReference>
<reference evidence="2 3" key="1">
    <citation type="submission" date="2020-10" db="EMBL/GenBank/DDBJ databases">
        <title>Phylogeny of dyella-like bacteria.</title>
        <authorList>
            <person name="Fu J."/>
        </authorList>
    </citation>
    <scope>NUCLEOTIDE SEQUENCE [LARGE SCALE GENOMIC DNA]</scope>
    <source>
        <strain evidence="2 3">THG-B117</strain>
    </source>
</reference>
<evidence type="ECO:0000256" key="1">
    <source>
        <dbReference type="SAM" id="Phobius"/>
    </source>
</evidence>
<keyword evidence="1" id="KW-0472">Membrane</keyword>
<name>A0ABS2JXG4_9GAMM</name>
<evidence type="ECO:0000313" key="2">
    <source>
        <dbReference type="EMBL" id="MBM7123674.1"/>
    </source>
</evidence>
<comment type="caution">
    <text evidence="2">The sequence shown here is derived from an EMBL/GenBank/DDBJ whole genome shotgun (WGS) entry which is preliminary data.</text>
</comment>
<feature type="transmembrane region" description="Helical" evidence="1">
    <location>
        <begin position="58"/>
        <end position="79"/>
    </location>
</feature>
<gene>
    <name evidence="2" type="ORF">ISP20_21090</name>
</gene>
<keyword evidence="1" id="KW-0812">Transmembrane</keyword>
<dbReference type="RefSeq" id="WP_204638195.1">
    <property type="nucleotide sequence ID" value="NZ_CP183983.1"/>
</dbReference>
<sequence length="153" mass="16328">MSDNMYVAPQAALEEAGSATGALYSPMQASAGAFLGGPVGLIYFLYRNFVVLGKKSEARTALMLGAALIVALWVILPILPQKMSGVPFTVAYLVTARLVVEKYQLTKQAIASSTQYTFQSNWNVFGMGLLCLLGSLALIIGPYVVLYALGVLK</sequence>
<protein>
    <submittedName>
        <fullName evidence="2">Uncharacterized protein</fullName>
    </submittedName>
</protein>
<organism evidence="2 3">
    <name type="scientific">Dyella kyungheensis</name>
    <dbReference type="NCBI Taxonomy" id="1242174"/>
    <lineage>
        <taxon>Bacteria</taxon>
        <taxon>Pseudomonadati</taxon>
        <taxon>Pseudomonadota</taxon>
        <taxon>Gammaproteobacteria</taxon>
        <taxon>Lysobacterales</taxon>
        <taxon>Rhodanobacteraceae</taxon>
        <taxon>Dyella</taxon>
    </lineage>
</organism>
<keyword evidence="1" id="KW-1133">Transmembrane helix</keyword>
<feature type="transmembrane region" description="Helical" evidence="1">
    <location>
        <begin position="124"/>
        <end position="149"/>
    </location>
</feature>
<proteinExistence type="predicted"/>
<accession>A0ABS2JXG4</accession>
<dbReference type="Proteomes" id="UP001430065">
    <property type="component" value="Unassembled WGS sequence"/>
</dbReference>
<keyword evidence="3" id="KW-1185">Reference proteome</keyword>